<feature type="domain" description="DNA-directed RNA polymerase II subunit RPB9-like zinc ribbon" evidence="2">
    <location>
        <begin position="2"/>
        <end position="53"/>
    </location>
</feature>
<keyword evidence="3" id="KW-0251">Elongation factor</keyword>
<name>D9Q2H1_ACIS3</name>
<dbReference type="EMBL" id="CP001742">
    <property type="protein sequence ID" value="ADL19509.1"/>
    <property type="molecule type" value="Genomic_DNA"/>
</dbReference>
<proteinExistence type="predicted"/>
<dbReference type="SMART" id="SM00661">
    <property type="entry name" value="RPOL9"/>
    <property type="match status" value="1"/>
</dbReference>
<dbReference type="AlphaFoldDB" id="D9Q2H1"/>
<evidence type="ECO:0000256" key="1">
    <source>
        <dbReference type="SAM" id="Coils"/>
    </source>
</evidence>
<dbReference type="eggNOG" id="arCOG00580">
    <property type="taxonomic scope" value="Archaea"/>
</dbReference>
<dbReference type="RefSeq" id="WP_013267021.1">
    <property type="nucleotide sequence ID" value="NC_014374.1"/>
</dbReference>
<dbReference type="Pfam" id="PF02150">
    <property type="entry name" value="Zn_ribbon_RPB9"/>
    <property type="match status" value="1"/>
</dbReference>
<evidence type="ECO:0000259" key="2">
    <source>
        <dbReference type="SMART" id="SM00661"/>
    </source>
</evidence>
<dbReference type="GeneID" id="9499352"/>
<feature type="coiled-coil region" evidence="1">
    <location>
        <begin position="59"/>
        <end position="86"/>
    </location>
</feature>
<evidence type="ECO:0000313" key="4">
    <source>
        <dbReference type="Proteomes" id="UP000000346"/>
    </source>
</evidence>
<dbReference type="KEGG" id="asc:ASAC_1104"/>
<dbReference type="CDD" id="cd20335">
    <property type="entry name" value="BRcat_RBR"/>
    <property type="match status" value="1"/>
</dbReference>
<keyword evidence="1" id="KW-0175">Coiled coil</keyword>
<dbReference type="STRING" id="666510.ASAC_1104"/>
<accession>D9Q2H1</accession>
<organism evidence="3 4">
    <name type="scientific">Acidilobus saccharovorans (strain DSM 16705 / JCM 18335 / VKM B-2471 / 345-15)</name>
    <dbReference type="NCBI Taxonomy" id="666510"/>
    <lineage>
        <taxon>Archaea</taxon>
        <taxon>Thermoproteota</taxon>
        <taxon>Thermoprotei</taxon>
        <taxon>Acidilobales</taxon>
        <taxon>Acidilobaceae</taxon>
        <taxon>Acidilobus</taxon>
    </lineage>
</organism>
<dbReference type="GO" id="GO:0006351">
    <property type="term" value="P:DNA-templated transcription"/>
    <property type="evidence" value="ECO:0007669"/>
    <property type="project" value="InterPro"/>
</dbReference>
<dbReference type="HOGENOM" id="CLU_166550_0_0_2"/>
<dbReference type="Proteomes" id="UP000000346">
    <property type="component" value="Chromosome"/>
</dbReference>
<keyword evidence="4" id="KW-1185">Reference proteome</keyword>
<keyword evidence="3" id="KW-0648">Protein biosynthesis</keyword>
<dbReference type="GO" id="GO:0003746">
    <property type="term" value="F:translation elongation factor activity"/>
    <property type="evidence" value="ECO:0007669"/>
    <property type="project" value="UniProtKB-KW"/>
</dbReference>
<gene>
    <name evidence="3" type="ordered locus">ASAC_1104</name>
</gene>
<evidence type="ECO:0000313" key="3">
    <source>
        <dbReference type="EMBL" id="ADL19509.1"/>
    </source>
</evidence>
<reference evidence="3 4" key="1">
    <citation type="journal article" date="2010" name="Appl. Environ. Microbiol.">
        <title>The genome sequence of the crenarchaeon Acidilobus saccharovorans supports a new order, Acidilobales, and suggests an important ecological role in terrestrial acidic hot springs.</title>
        <authorList>
            <person name="Mardanov A.V."/>
            <person name="Svetlitchnyi V.A."/>
            <person name="Beletsky A.V."/>
            <person name="Prokofeva M.I."/>
            <person name="Bonch-Osmolovskaya E.A."/>
            <person name="Ravin N.V."/>
            <person name="Skryabin K.G."/>
        </authorList>
    </citation>
    <scope>NUCLEOTIDE SEQUENCE [LARGE SCALE GENOMIC DNA]</scope>
    <source>
        <strain evidence="4">DSM 16705 / JCM 18335 / VKM B-2471 / 345-15</strain>
    </source>
</reference>
<dbReference type="OrthoDB" id="37175at2157"/>
<dbReference type="InParanoid" id="D9Q2H1"/>
<sequence length="96" mass="10884">MKFCPRCGGVMVPVKKGDKTILKCTRCGYEMALDKSSERDYKGASKADEKKVLTTTVVSKEVQQNKEESKEELEQAKEDYYELVLDEMGEYGDQTS</sequence>
<dbReference type="InterPro" id="IPR001529">
    <property type="entry name" value="Zn_ribbon_RPB9"/>
</dbReference>
<protein>
    <submittedName>
        <fullName evidence="3">Transcription elongation factor, S-II like-protein</fullName>
    </submittedName>
</protein>